<reference evidence="2 3" key="1">
    <citation type="submission" date="2011-02" db="EMBL/GenBank/DDBJ databases">
        <title>The Genome Sequence of Sphaeroforma arctica JP610.</title>
        <authorList>
            <consortium name="The Broad Institute Genome Sequencing Platform"/>
            <person name="Russ C."/>
            <person name="Cuomo C."/>
            <person name="Young S.K."/>
            <person name="Zeng Q."/>
            <person name="Gargeya S."/>
            <person name="Alvarado L."/>
            <person name="Berlin A."/>
            <person name="Chapman S.B."/>
            <person name="Chen Z."/>
            <person name="Freedman E."/>
            <person name="Gellesch M."/>
            <person name="Goldberg J."/>
            <person name="Griggs A."/>
            <person name="Gujja S."/>
            <person name="Heilman E."/>
            <person name="Heiman D."/>
            <person name="Howarth C."/>
            <person name="Mehta T."/>
            <person name="Neiman D."/>
            <person name="Pearson M."/>
            <person name="Roberts A."/>
            <person name="Saif S."/>
            <person name="Shea T."/>
            <person name="Shenoy N."/>
            <person name="Sisk P."/>
            <person name="Stolte C."/>
            <person name="Sykes S."/>
            <person name="White J."/>
            <person name="Yandava C."/>
            <person name="Burger G."/>
            <person name="Gray M.W."/>
            <person name="Holland P.W.H."/>
            <person name="King N."/>
            <person name="Lang F.B.F."/>
            <person name="Roger A.J."/>
            <person name="Ruiz-Trillo I."/>
            <person name="Haas B."/>
            <person name="Nusbaum C."/>
            <person name="Birren B."/>
        </authorList>
    </citation>
    <scope>NUCLEOTIDE SEQUENCE [LARGE SCALE GENOMIC DNA]</scope>
    <source>
        <strain evidence="2 3">JP610</strain>
    </source>
</reference>
<organism evidence="2 3">
    <name type="scientific">Sphaeroforma arctica JP610</name>
    <dbReference type="NCBI Taxonomy" id="667725"/>
    <lineage>
        <taxon>Eukaryota</taxon>
        <taxon>Ichthyosporea</taxon>
        <taxon>Ichthyophonida</taxon>
        <taxon>Sphaeroforma</taxon>
    </lineage>
</organism>
<accession>A0A0L0G6A6</accession>
<evidence type="ECO:0000313" key="3">
    <source>
        <dbReference type="Proteomes" id="UP000054560"/>
    </source>
</evidence>
<dbReference type="Proteomes" id="UP000054560">
    <property type="component" value="Unassembled WGS sequence"/>
</dbReference>
<evidence type="ECO:0000256" key="1">
    <source>
        <dbReference type="SAM" id="MobiDB-lite"/>
    </source>
</evidence>
<dbReference type="EMBL" id="KQ241762">
    <property type="protein sequence ID" value="KNC84474.1"/>
    <property type="molecule type" value="Genomic_DNA"/>
</dbReference>
<keyword evidence="3" id="KW-1185">Reference proteome</keyword>
<dbReference type="GeneID" id="25903811"/>
<evidence type="ECO:0000313" key="2">
    <source>
        <dbReference type="EMBL" id="KNC84474.1"/>
    </source>
</evidence>
<sequence>MQPYSGARLSASQGKGDIDAPIDLPPELAAKLSDSDSPGTDRFPAGQKALPVPENSLFMNMLMLHGFLALRDTRKMRERFEAWMETKIMDLKKVIGSVSLVEYDLGHSTPFLTNCQVTESVVANDFNRTTVYCDLRYTGALSFTLHVGTVEMRFTEIRGAESFC</sequence>
<proteinExistence type="predicted"/>
<gene>
    <name evidence="2" type="ORF">SARC_03307</name>
</gene>
<name>A0A0L0G6A6_9EUKA</name>
<protein>
    <recommendedName>
        <fullName evidence="4">SMP-LTD domain-containing protein</fullName>
    </recommendedName>
</protein>
<dbReference type="RefSeq" id="XP_014158376.1">
    <property type="nucleotide sequence ID" value="XM_014302901.1"/>
</dbReference>
<evidence type="ECO:0008006" key="4">
    <source>
        <dbReference type="Google" id="ProtNLM"/>
    </source>
</evidence>
<feature type="region of interest" description="Disordered" evidence="1">
    <location>
        <begin position="1"/>
        <end position="46"/>
    </location>
</feature>
<dbReference type="AlphaFoldDB" id="A0A0L0G6A6"/>